<evidence type="ECO:0000313" key="1">
    <source>
        <dbReference type="EMBL" id="GAI61831.1"/>
    </source>
</evidence>
<gene>
    <name evidence="1" type="ORF">S06H3_66934</name>
</gene>
<dbReference type="SUPFAM" id="SSF56037">
    <property type="entry name" value="PheT/TilS domain"/>
    <property type="match status" value="1"/>
</dbReference>
<feature type="non-terminal residue" evidence="1">
    <location>
        <position position="1"/>
    </location>
</feature>
<organism evidence="1">
    <name type="scientific">marine sediment metagenome</name>
    <dbReference type="NCBI Taxonomy" id="412755"/>
    <lineage>
        <taxon>unclassified sequences</taxon>
        <taxon>metagenomes</taxon>
        <taxon>ecological metagenomes</taxon>
    </lineage>
</organism>
<feature type="non-terminal residue" evidence="1">
    <location>
        <position position="41"/>
    </location>
</feature>
<dbReference type="Gene3D" id="3.50.40.10">
    <property type="entry name" value="Phenylalanyl-trna Synthetase, Chain B, domain 3"/>
    <property type="match status" value="1"/>
</dbReference>
<dbReference type="AlphaFoldDB" id="X1R423"/>
<sequence length="41" mass="4680">KIDLKTDASWRFEHGLDLNLTETAINRVAYLMEDIADGKIC</sequence>
<dbReference type="InterPro" id="IPR020825">
    <property type="entry name" value="Phe-tRNA_synthase-like_B3/B4"/>
</dbReference>
<comment type="caution">
    <text evidence="1">The sequence shown here is derived from an EMBL/GenBank/DDBJ whole genome shotgun (WGS) entry which is preliminary data.</text>
</comment>
<reference evidence="1" key="1">
    <citation type="journal article" date="2014" name="Front. Microbiol.">
        <title>High frequency of phylogenetically diverse reductive dehalogenase-homologous genes in deep subseafloor sedimentary metagenomes.</title>
        <authorList>
            <person name="Kawai M."/>
            <person name="Futagami T."/>
            <person name="Toyoda A."/>
            <person name="Takaki Y."/>
            <person name="Nishi S."/>
            <person name="Hori S."/>
            <person name="Arai W."/>
            <person name="Tsubouchi T."/>
            <person name="Morono Y."/>
            <person name="Uchiyama I."/>
            <person name="Ito T."/>
            <person name="Fujiyama A."/>
            <person name="Inagaki F."/>
            <person name="Takami H."/>
        </authorList>
    </citation>
    <scope>NUCLEOTIDE SEQUENCE</scope>
    <source>
        <strain evidence="1">Expedition CK06-06</strain>
    </source>
</reference>
<proteinExistence type="predicted"/>
<protein>
    <submittedName>
        <fullName evidence="1">Uncharacterized protein</fullName>
    </submittedName>
</protein>
<dbReference type="EMBL" id="BARV01045954">
    <property type="protein sequence ID" value="GAI61831.1"/>
    <property type="molecule type" value="Genomic_DNA"/>
</dbReference>
<name>X1R423_9ZZZZ</name>
<accession>X1R423</accession>